<dbReference type="SUPFAM" id="SSF50151">
    <property type="entry name" value="SacY-like RNA-binding domain"/>
    <property type="match status" value="1"/>
</dbReference>
<proteinExistence type="inferred from homology"/>
<dbReference type="Gene3D" id="1.10.1790.10">
    <property type="entry name" value="PRD domain"/>
    <property type="match status" value="1"/>
</dbReference>
<dbReference type="InterPro" id="IPR011608">
    <property type="entry name" value="PRD"/>
</dbReference>
<dbReference type="Pfam" id="PF00874">
    <property type="entry name" value="PRD"/>
    <property type="match status" value="2"/>
</dbReference>
<dbReference type="SUPFAM" id="SSF63520">
    <property type="entry name" value="PTS-regulatory domain, PRD"/>
    <property type="match status" value="2"/>
</dbReference>
<dbReference type="InterPro" id="IPR001550">
    <property type="entry name" value="Transcrpt_antitermin_CS"/>
</dbReference>
<dbReference type="InterPro" id="IPR004341">
    <property type="entry name" value="CAT_RNA-bd_dom"/>
</dbReference>
<feature type="domain" description="PRD" evidence="3">
    <location>
        <begin position="175"/>
        <end position="279"/>
    </location>
</feature>
<evidence type="ECO:0000313" key="4">
    <source>
        <dbReference type="EMBL" id="MCF6138143.1"/>
    </source>
</evidence>
<comment type="similarity">
    <text evidence="1">Belongs to the transcriptional antiterminator BglG family. GlcT subfamily.</text>
</comment>
<feature type="domain" description="PRD" evidence="3">
    <location>
        <begin position="69"/>
        <end position="174"/>
    </location>
</feature>
<dbReference type="Gene3D" id="1.20.58.1950">
    <property type="match status" value="1"/>
</dbReference>
<dbReference type="PANTHER" id="PTHR30185">
    <property type="entry name" value="CRYPTIC BETA-GLUCOSIDE BGL OPERON ANTITERMINATOR"/>
    <property type="match status" value="1"/>
</dbReference>
<dbReference type="SMART" id="SM01061">
    <property type="entry name" value="CAT_RBD"/>
    <property type="match status" value="1"/>
</dbReference>
<dbReference type="Proteomes" id="UP001649381">
    <property type="component" value="Unassembled WGS sequence"/>
</dbReference>
<keyword evidence="2" id="KW-0677">Repeat</keyword>
<keyword evidence="5" id="KW-1185">Reference proteome</keyword>
<dbReference type="InterPro" id="IPR036650">
    <property type="entry name" value="CAT_RNA-bd_dom_sf"/>
</dbReference>
<dbReference type="Pfam" id="PF03123">
    <property type="entry name" value="CAT_RBD"/>
    <property type="match status" value="1"/>
</dbReference>
<dbReference type="PROSITE" id="PS00654">
    <property type="entry name" value="PRD_1"/>
    <property type="match status" value="1"/>
</dbReference>
<dbReference type="InterPro" id="IPR036634">
    <property type="entry name" value="PRD_sf"/>
</dbReference>
<dbReference type="RefSeq" id="WP_236334330.1">
    <property type="nucleotide sequence ID" value="NZ_JAKIJS010000001.1"/>
</dbReference>
<gene>
    <name evidence="4" type="ORF">L2716_10450</name>
</gene>
<organism evidence="4 5">
    <name type="scientific">Pseudalkalibacillus berkeleyi</name>
    <dbReference type="NCBI Taxonomy" id="1069813"/>
    <lineage>
        <taxon>Bacteria</taxon>
        <taxon>Bacillati</taxon>
        <taxon>Bacillota</taxon>
        <taxon>Bacilli</taxon>
        <taxon>Bacillales</taxon>
        <taxon>Fictibacillaceae</taxon>
        <taxon>Pseudalkalibacillus</taxon>
    </lineage>
</organism>
<evidence type="ECO:0000256" key="2">
    <source>
        <dbReference type="ARBA" id="ARBA00022737"/>
    </source>
</evidence>
<sequence length="279" mass="32035">MEDHYTILKILNNNVVIAIGENQQEAVLIGKGIGFSKKSGDRLEETNVDKLYVLKDEEKQHQYKQLISEIDESIILVMNDIIQLSEQKLNVQFDEHIHIALTDHIAFAIKRIQQGMDIVNPFLKETQLMYPREYAVAEEVVEVVHRETGVYLPDGEIGFITLHLHSATTSRSLSDLNKYSQLMNSLVQLIEQQLDISLDKGSINYVRLIQHLRRGIERIESGEQVGSQHKLAKVLKDEYPLCYNTAWKLMKVMQHQLGKKASDAEAIYLTMHLQRLSSQ</sequence>
<evidence type="ECO:0000313" key="5">
    <source>
        <dbReference type="Proteomes" id="UP001649381"/>
    </source>
</evidence>
<dbReference type="PROSITE" id="PS51372">
    <property type="entry name" value="PRD_2"/>
    <property type="match status" value="2"/>
</dbReference>
<dbReference type="NCBIfam" id="NF047357">
    <property type="entry name" value="antiterm_GlcT"/>
    <property type="match status" value="1"/>
</dbReference>
<comment type="caution">
    <text evidence="4">The sequence shown here is derived from an EMBL/GenBank/DDBJ whole genome shotgun (WGS) entry which is preliminary data.</text>
</comment>
<dbReference type="EMBL" id="JAKIJS010000001">
    <property type="protein sequence ID" value="MCF6138143.1"/>
    <property type="molecule type" value="Genomic_DNA"/>
</dbReference>
<protein>
    <submittedName>
        <fullName evidence="4">PRD domain-containing protein</fullName>
    </submittedName>
</protein>
<evidence type="ECO:0000256" key="1">
    <source>
        <dbReference type="ARBA" id="ARBA00009115"/>
    </source>
</evidence>
<dbReference type="Gene3D" id="2.30.24.10">
    <property type="entry name" value="CAT RNA-binding domain"/>
    <property type="match status" value="1"/>
</dbReference>
<dbReference type="Gene3D" id="1.20.890.100">
    <property type="match status" value="1"/>
</dbReference>
<dbReference type="InterPro" id="IPR050661">
    <property type="entry name" value="BglG_antiterminators"/>
</dbReference>
<reference evidence="4 5" key="1">
    <citation type="submission" date="2022-01" db="EMBL/GenBank/DDBJ databases">
        <title>Alkalihalobacillus sp. EGI L200015, a novel bacterium isolated from a salt lake sediment.</title>
        <authorList>
            <person name="Gao L."/>
            <person name="Fang B.-Z."/>
            <person name="Li W.-J."/>
        </authorList>
    </citation>
    <scope>NUCLEOTIDE SEQUENCE [LARGE SCALE GENOMIC DNA]</scope>
    <source>
        <strain evidence="4 5">KCTC 12718</strain>
    </source>
</reference>
<accession>A0ABS9H2V8</accession>
<name>A0ABS9H2V8_9BACL</name>
<evidence type="ECO:0000259" key="3">
    <source>
        <dbReference type="PROSITE" id="PS51372"/>
    </source>
</evidence>
<dbReference type="PANTHER" id="PTHR30185:SF16">
    <property type="entry name" value="PROTEIN GLCT"/>
    <property type="match status" value="1"/>
</dbReference>